<evidence type="ECO:0000256" key="11">
    <source>
        <dbReference type="ARBA" id="ARBA00023239"/>
    </source>
</evidence>
<dbReference type="InterPro" id="IPR001509">
    <property type="entry name" value="Epimerase_deHydtase"/>
</dbReference>
<dbReference type="OrthoDB" id="9811743at2"/>
<evidence type="ECO:0000256" key="9">
    <source>
        <dbReference type="ARBA" id="ARBA00023136"/>
    </source>
</evidence>
<keyword evidence="3" id="KW-0812">Transmembrane</keyword>
<dbReference type="Gene3D" id="3.40.50.720">
    <property type="entry name" value="NAD(P)-binding Rossmann-like Domain"/>
    <property type="match status" value="1"/>
</dbReference>
<evidence type="ECO:0000256" key="1">
    <source>
        <dbReference type="ARBA" id="ARBA00001911"/>
    </source>
</evidence>
<keyword evidence="10" id="KW-0325">Glycoprotein</keyword>
<keyword evidence="4" id="KW-0210">Decarboxylase</keyword>
<protein>
    <recommendedName>
        <fullName evidence="13">NAD-dependent epimerase/dehydratase domain-containing protein</fullName>
    </recommendedName>
</protein>
<evidence type="ECO:0000256" key="2">
    <source>
        <dbReference type="ARBA" id="ARBA00004323"/>
    </source>
</evidence>
<accession>H1D221</accession>
<keyword evidence="5" id="KW-0735">Signal-anchor</keyword>
<keyword evidence="6" id="KW-1133">Transmembrane helix</keyword>
<comment type="caution">
    <text evidence="14">The sequence shown here is derived from an EMBL/GenBank/DDBJ whole genome shotgun (WGS) entry which is preliminary data.</text>
</comment>
<dbReference type="GO" id="GO:0033320">
    <property type="term" value="P:UDP-D-xylose biosynthetic process"/>
    <property type="evidence" value="ECO:0007669"/>
    <property type="project" value="UniProtKB-UniPathway"/>
</dbReference>
<gene>
    <name evidence="14" type="ORF">HMPREF9453_01659</name>
</gene>
<dbReference type="RefSeq" id="WP_008860153.1">
    <property type="nucleotide sequence ID" value="NZ_JH591188.1"/>
</dbReference>
<evidence type="ECO:0000256" key="4">
    <source>
        <dbReference type="ARBA" id="ARBA00022793"/>
    </source>
</evidence>
<organism evidence="14 15">
    <name type="scientific">Dialister succinatiphilus YIT 11850</name>
    <dbReference type="NCBI Taxonomy" id="742743"/>
    <lineage>
        <taxon>Bacteria</taxon>
        <taxon>Bacillati</taxon>
        <taxon>Bacillota</taxon>
        <taxon>Negativicutes</taxon>
        <taxon>Veillonellales</taxon>
        <taxon>Veillonellaceae</taxon>
        <taxon>Dialister</taxon>
    </lineage>
</organism>
<dbReference type="GO" id="GO:0070403">
    <property type="term" value="F:NAD+ binding"/>
    <property type="evidence" value="ECO:0007669"/>
    <property type="project" value="InterPro"/>
</dbReference>
<dbReference type="PANTHER" id="PTHR43078:SF6">
    <property type="entry name" value="UDP-GLUCURONIC ACID DECARBOXYLASE 1"/>
    <property type="match status" value="1"/>
</dbReference>
<dbReference type="Proteomes" id="UP000003277">
    <property type="component" value="Unassembled WGS sequence"/>
</dbReference>
<evidence type="ECO:0000256" key="7">
    <source>
        <dbReference type="ARBA" id="ARBA00023027"/>
    </source>
</evidence>
<dbReference type="AlphaFoldDB" id="H1D221"/>
<evidence type="ECO:0000256" key="8">
    <source>
        <dbReference type="ARBA" id="ARBA00023034"/>
    </source>
</evidence>
<evidence type="ECO:0000256" key="5">
    <source>
        <dbReference type="ARBA" id="ARBA00022968"/>
    </source>
</evidence>
<evidence type="ECO:0000256" key="12">
    <source>
        <dbReference type="ARBA" id="ARBA00037859"/>
    </source>
</evidence>
<dbReference type="PANTHER" id="PTHR43078">
    <property type="entry name" value="UDP-GLUCURONIC ACID DECARBOXYLASE-RELATED"/>
    <property type="match status" value="1"/>
</dbReference>
<dbReference type="GO" id="GO:0005737">
    <property type="term" value="C:cytoplasm"/>
    <property type="evidence" value="ECO:0007669"/>
    <property type="project" value="TreeGrafter"/>
</dbReference>
<comment type="subcellular location">
    <subcellularLocation>
        <location evidence="2">Golgi apparatus membrane</location>
        <topology evidence="2">Single-pass type II membrane protein</topology>
    </subcellularLocation>
    <subcellularLocation>
        <location evidence="12">Golgi apparatus</location>
        <location evidence="12">Golgi stack membrane</location>
    </subcellularLocation>
</comment>
<evidence type="ECO:0000313" key="15">
    <source>
        <dbReference type="Proteomes" id="UP000003277"/>
    </source>
</evidence>
<dbReference type="FunFam" id="3.40.50.720:FF:000065">
    <property type="entry name" value="UDP-glucuronic acid decarboxylase 1"/>
    <property type="match status" value="1"/>
</dbReference>
<evidence type="ECO:0000256" key="6">
    <source>
        <dbReference type="ARBA" id="ARBA00022989"/>
    </source>
</evidence>
<dbReference type="GO" id="GO:0048040">
    <property type="term" value="F:UDP-glucuronate decarboxylase activity"/>
    <property type="evidence" value="ECO:0007669"/>
    <property type="project" value="TreeGrafter"/>
</dbReference>
<dbReference type="SUPFAM" id="SSF51735">
    <property type="entry name" value="NAD(P)-binding Rossmann-fold domains"/>
    <property type="match status" value="1"/>
</dbReference>
<dbReference type="eggNOG" id="COG0451">
    <property type="taxonomic scope" value="Bacteria"/>
</dbReference>
<dbReference type="GO" id="GO:0042732">
    <property type="term" value="P:D-xylose metabolic process"/>
    <property type="evidence" value="ECO:0007669"/>
    <property type="project" value="InterPro"/>
</dbReference>
<keyword evidence="8" id="KW-0333">Golgi apparatus</keyword>
<dbReference type="HOGENOM" id="CLU_007383_4_0_9"/>
<keyword evidence="11" id="KW-0456">Lyase</keyword>
<evidence type="ECO:0000256" key="3">
    <source>
        <dbReference type="ARBA" id="ARBA00022692"/>
    </source>
</evidence>
<proteinExistence type="predicted"/>
<keyword evidence="7" id="KW-0520">NAD</keyword>
<dbReference type="InterPro" id="IPR044516">
    <property type="entry name" value="UXS-like"/>
</dbReference>
<dbReference type="InterPro" id="IPR036291">
    <property type="entry name" value="NAD(P)-bd_dom_sf"/>
</dbReference>
<dbReference type="CDD" id="cd05230">
    <property type="entry name" value="UGD_SDR_e"/>
    <property type="match status" value="1"/>
</dbReference>
<name>H1D221_9FIRM</name>
<keyword evidence="9" id="KW-0472">Membrane</keyword>
<keyword evidence="15" id="KW-1185">Reference proteome</keyword>
<feature type="domain" description="NAD-dependent epimerase/dehydratase" evidence="13">
    <location>
        <begin position="4"/>
        <end position="237"/>
    </location>
</feature>
<evidence type="ECO:0000259" key="13">
    <source>
        <dbReference type="Pfam" id="PF01370"/>
    </source>
</evidence>
<reference evidence="14 15" key="1">
    <citation type="submission" date="2011-11" db="EMBL/GenBank/DDBJ databases">
        <title>The Genome Sequence of Dialister succinatiphilus YIT 11850.</title>
        <authorList>
            <consortium name="The Broad Institute Genome Sequencing Platform"/>
            <person name="Earl A."/>
            <person name="Ward D."/>
            <person name="Feldgarden M."/>
            <person name="Gevers D."/>
            <person name="Morotomi M."/>
            <person name="Young S.K."/>
            <person name="Zeng Q."/>
            <person name="Gargeya S."/>
            <person name="Fitzgerald M."/>
            <person name="Haas B."/>
            <person name="Abouelleil A."/>
            <person name="Alvarado L."/>
            <person name="Arachchi H.M."/>
            <person name="Berlin A."/>
            <person name="Brown A."/>
            <person name="Chapman S.B."/>
            <person name="Dunbar C."/>
            <person name="Gearin G."/>
            <person name="Goldberg J."/>
            <person name="Griggs A."/>
            <person name="Gujja S."/>
            <person name="Heiman D."/>
            <person name="Howarth C."/>
            <person name="Lui A."/>
            <person name="MacDonald P.J.P."/>
            <person name="Montmayeur A."/>
            <person name="Murphy C."/>
            <person name="Neiman D."/>
            <person name="Pearson M."/>
            <person name="Priest M."/>
            <person name="Roberts A."/>
            <person name="Saif S."/>
            <person name="Shea T."/>
            <person name="Sisk P."/>
            <person name="Stolte C."/>
            <person name="Sykes S."/>
            <person name="Wortman J."/>
            <person name="Nusbaum C."/>
            <person name="Birren B."/>
        </authorList>
    </citation>
    <scope>NUCLEOTIDE SEQUENCE [LARGE SCALE GENOMIC DNA]</scope>
    <source>
        <strain evidence="14 15">YIT 11850</strain>
    </source>
</reference>
<dbReference type="STRING" id="742743.HMPREF9453_01659"/>
<comment type="cofactor">
    <cofactor evidence="1">
        <name>NAD(+)</name>
        <dbReference type="ChEBI" id="CHEBI:57540"/>
    </cofactor>
</comment>
<dbReference type="Pfam" id="PF01370">
    <property type="entry name" value="Epimerase"/>
    <property type="match status" value="1"/>
</dbReference>
<dbReference type="PATRIC" id="fig|742743.3.peg.1687"/>
<dbReference type="UniPathway" id="UPA00796">
    <property type="reaction ID" value="UER00771"/>
</dbReference>
<sequence length="311" mass="34769">MKTILVTGGAGFIGSHLCKKLLQSGNKVICLDNMSTGSYDNIASMLPNPNFKFYNANIVDALQFDANEIYNLACPASPTQYQQDPIMTLRTCFLGALNVLELAKNLGARVLQASTSEIYGDPLIHPQFEDYNGNVDITGPRACYDEGKRIAETLFFDYKRKYGVDICVVRIFNTYGPNMLINDGRVIPNFIAQALQDKDITVYGSGLQTRSFCYIDDLVSGLITAMGKNNFSGPINLGNPYEMTILDLANLIIKLINSNSNIIHMKLPMNDPAHRKPDIEKARAVLGWRPYTSIEEGIEKTIKYFKEKYKF</sequence>
<dbReference type="EMBL" id="ADLT01000053">
    <property type="protein sequence ID" value="EHO62369.1"/>
    <property type="molecule type" value="Genomic_DNA"/>
</dbReference>
<evidence type="ECO:0000256" key="10">
    <source>
        <dbReference type="ARBA" id="ARBA00023180"/>
    </source>
</evidence>
<evidence type="ECO:0000313" key="14">
    <source>
        <dbReference type="EMBL" id="EHO62369.1"/>
    </source>
</evidence>